<dbReference type="Pfam" id="PF12698">
    <property type="entry name" value="ABC2_membrane_3"/>
    <property type="match status" value="2"/>
</dbReference>
<organism evidence="7 8">
    <name type="scientific">Paenibacillus uliginis N3/975</name>
    <dbReference type="NCBI Taxonomy" id="1313296"/>
    <lineage>
        <taxon>Bacteria</taxon>
        <taxon>Bacillati</taxon>
        <taxon>Bacillota</taxon>
        <taxon>Bacilli</taxon>
        <taxon>Bacillales</taxon>
        <taxon>Paenibacillaceae</taxon>
        <taxon>Paenibacillus</taxon>
    </lineage>
</organism>
<evidence type="ECO:0000256" key="4">
    <source>
        <dbReference type="ARBA" id="ARBA00023136"/>
    </source>
</evidence>
<dbReference type="NCBIfam" id="TIGR03061">
    <property type="entry name" value="pip_yhgE_Nterm"/>
    <property type="match status" value="1"/>
</dbReference>
<comment type="subcellular location">
    <subcellularLocation>
        <location evidence="1">Membrane</location>
        <topology evidence="1">Multi-pass membrane protein</topology>
    </subcellularLocation>
</comment>
<feature type="transmembrane region" description="Helical" evidence="5">
    <location>
        <begin position="561"/>
        <end position="581"/>
    </location>
</feature>
<evidence type="ECO:0000313" key="7">
    <source>
        <dbReference type="EMBL" id="SMF72687.1"/>
    </source>
</evidence>
<dbReference type="Gene3D" id="1.10.287.950">
    <property type="entry name" value="Methyl-accepting chemotaxis protein"/>
    <property type="match status" value="1"/>
</dbReference>
<dbReference type="InterPro" id="IPR013525">
    <property type="entry name" value="ABC2_TM"/>
</dbReference>
<keyword evidence="2 5" id="KW-0812">Transmembrane</keyword>
<sequence length="756" mass="79426">MKSLSVFFKDLTSAARNPKILIPIIAVLFIPVMYSGMFLGAFWDPYGKMNELPVAVINNDQGAVYEGKTLEVGKDLVDELKKGNDFQWEFVNRGQAEEGMRNNKYYMTITIPDNFSQQATTLMDDHPEPAKLLFEPNEGYNFLAGQIGGTAVKEIQSKVSAKVTEAYTETLFEQVEKVSDGLQEAGDGATKISDGAQELDEGTLKLKENLAKMVDGTEELVAGIEPLTKGVEDLNKGASALNSGAGTLSSGLVQLQSGHKQLETGAQDARQGGAKLQAGIESSAAGSNTLSEGLQANQSGAAALKAGADRTVEGSNQLEAGLKKSLEGTAAIEQGSKGVAEGLKMLTEINPELAAIPEVQKLLATSQAVAAGSAELNAGQKQLAAGASQLKQGTTELSAGAGKLSTGAEQLSQGGKQLAAGNQQLLEGMKQLNAGQGKLSEGMKLFGTKLGEAAAGSKELASGAVALNKGTEQLAGGAGKLGSGVTTLADGSKQLDAGAGELLNGMGTLKEGSGELADKLKEAADKTGEVKTTDETVNMFAEPVKVDEHKVSEVPNYGTGFAPYFLSLGLFVGALISSIVMPIYETSVADASRMNRFVSRTLSFAGMGLIQALLAVVLVLYGLNLEVQNVPLFYLFAIITSLSYMFLVQAFVTWLDMPGRFVVIVILIFQLTTSAGTFPLELIPDWMKVLNPLLPMTYSVDGFKAVISTGDTGHMWGSAGVLGIFGGVFLILTAVYFLTNRHLKKVKSETQAPATA</sequence>
<dbReference type="NCBIfam" id="TIGR03057">
    <property type="entry name" value="xxxLxxG_by_4"/>
    <property type="match status" value="6"/>
</dbReference>
<reference evidence="7 8" key="1">
    <citation type="submission" date="2017-04" db="EMBL/GenBank/DDBJ databases">
        <authorList>
            <person name="Afonso C.L."/>
            <person name="Miller P.J."/>
            <person name="Scott M.A."/>
            <person name="Spackman E."/>
            <person name="Goraichik I."/>
            <person name="Dimitrov K.M."/>
            <person name="Suarez D.L."/>
            <person name="Swayne D.E."/>
        </authorList>
    </citation>
    <scope>NUCLEOTIDE SEQUENCE [LARGE SCALE GENOMIC DNA]</scope>
    <source>
        <strain evidence="7 8">N3/975</strain>
    </source>
</reference>
<evidence type="ECO:0000256" key="2">
    <source>
        <dbReference type="ARBA" id="ARBA00022692"/>
    </source>
</evidence>
<evidence type="ECO:0000256" key="1">
    <source>
        <dbReference type="ARBA" id="ARBA00004141"/>
    </source>
</evidence>
<feature type="transmembrane region" description="Helical" evidence="5">
    <location>
        <begin position="715"/>
        <end position="738"/>
    </location>
</feature>
<evidence type="ECO:0000313" key="8">
    <source>
        <dbReference type="Proteomes" id="UP000192940"/>
    </source>
</evidence>
<evidence type="ECO:0000256" key="3">
    <source>
        <dbReference type="ARBA" id="ARBA00022989"/>
    </source>
</evidence>
<dbReference type="GO" id="GO:0140359">
    <property type="term" value="F:ABC-type transporter activity"/>
    <property type="evidence" value="ECO:0007669"/>
    <property type="project" value="InterPro"/>
</dbReference>
<dbReference type="PANTHER" id="PTHR43077:SF5">
    <property type="entry name" value="PHAGE INFECTION PROTEIN"/>
    <property type="match status" value="1"/>
</dbReference>
<feature type="transmembrane region" description="Helical" evidence="5">
    <location>
        <begin position="602"/>
        <end position="621"/>
    </location>
</feature>
<dbReference type="RefSeq" id="WP_208917940.1">
    <property type="nucleotide sequence ID" value="NZ_LT840184.1"/>
</dbReference>
<proteinExistence type="predicted"/>
<dbReference type="InterPro" id="IPR017501">
    <property type="entry name" value="Phage_infect_YhgE_C"/>
</dbReference>
<accession>A0A1X7GPD5</accession>
<gene>
    <name evidence="7" type="ORF">SAMN05661091_0895</name>
</gene>
<feature type="transmembrane region" description="Helical" evidence="5">
    <location>
        <begin position="633"/>
        <end position="654"/>
    </location>
</feature>
<keyword evidence="8" id="KW-1185">Reference proteome</keyword>
<keyword evidence="4 5" id="KW-0472">Membrane</keyword>
<feature type="domain" description="ABC-2 type transporter transmembrane" evidence="6">
    <location>
        <begin position="526"/>
        <end position="734"/>
    </location>
</feature>
<keyword evidence="3 5" id="KW-1133">Transmembrane helix</keyword>
<feature type="transmembrane region" description="Helical" evidence="5">
    <location>
        <begin position="20"/>
        <end position="43"/>
    </location>
</feature>
<dbReference type="Gene3D" id="3.40.1710.10">
    <property type="entry name" value="abc type-2 transporter like domain"/>
    <property type="match status" value="1"/>
</dbReference>
<protein>
    <submittedName>
        <fullName evidence="7">Putative membrane protein</fullName>
    </submittedName>
</protein>
<feature type="domain" description="ABC-2 type transporter transmembrane" evidence="6">
    <location>
        <begin position="24"/>
        <end position="166"/>
    </location>
</feature>
<name>A0A1X7GPD5_9BACL</name>
<dbReference type="EMBL" id="LT840184">
    <property type="protein sequence ID" value="SMF72687.1"/>
    <property type="molecule type" value="Genomic_DNA"/>
</dbReference>
<dbReference type="InterPro" id="IPR017500">
    <property type="entry name" value="Phage_infect_YhgE_N"/>
</dbReference>
<evidence type="ECO:0000259" key="6">
    <source>
        <dbReference type="Pfam" id="PF12698"/>
    </source>
</evidence>
<dbReference type="InterPro" id="IPR023908">
    <property type="entry name" value="xxxLxxG_rpt"/>
</dbReference>
<dbReference type="PANTHER" id="PTHR43077">
    <property type="entry name" value="TRANSPORT PERMEASE YVFS-RELATED"/>
    <property type="match status" value="1"/>
</dbReference>
<evidence type="ECO:0000256" key="5">
    <source>
        <dbReference type="SAM" id="Phobius"/>
    </source>
</evidence>
<dbReference type="GO" id="GO:0016020">
    <property type="term" value="C:membrane"/>
    <property type="evidence" value="ECO:0007669"/>
    <property type="project" value="UniProtKB-SubCell"/>
</dbReference>
<dbReference type="STRING" id="1313296.SAMN05661091_0895"/>
<feature type="transmembrane region" description="Helical" evidence="5">
    <location>
        <begin position="661"/>
        <end position="680"/>
    </location>
</feature>
<dbReference type="NCBIfam" id="TIGR03062">
    <property type="entry name" value="pip_yhgE_Cterm"/>
    <property type="match status" value="1"/>
</dbReference>
<dbReference type="AlphaFoldDB" id="A0A1X7GPD5"/>
<dbReference type="InterPro" id="IPR051328">
    <property type="entry name" value="T7SS_ABC-Transporter"/>
</dbReference>
<dbReference type="Proteomes" id="UP000192940">
    <property type="component" value="Chromosome I"/>
</dbReference>